<evidence type="ECO:0000313" key="2">
    <source>
        <dbReference type="EMBL" id="AZQ43967.1"/>
    </source>
</evidence>
<dbReference type="AlphaFoldDB" id="A0A3S9MXV1"/>
<feature type="signal peptide" evidence="1">
    <location>
        <begin position="1"/>
        <end position="32"/>
    </location>
</feature>
<accession>A0A3S9MXV1</accession>
<protein>
    <recommendedName>
        <fullName evidence="4">Thioredoxin domain-containing protein</fullName>
    </recommendedName>
</protein>
<evidence type="ECO:0000313" key="3">
    <source>
        <dbReference type="Proteomes" id="UP000279600"/>
    </source>
</evidence>
<dbReference type="RefSeq" id="WP_126446940.1">
    <property type="nucleotide sequence ID" value="NZ_CP034549.1"/>
</dbReference>
<proteinExistence type="predicted"/>
<dbReference type="KEGG" id="noj:EJ995_06870"/>
<dbReference type="Proteomes" id="UP000279600">
    <property type="component" value="Chromosome"/>
</dbReference>
<feature type="chain" id="PRO_5019375765" description="Thioredoxin domain-containing protein" evidence="1">
    <location>
        <begin position="33"/>
        <end position="482"/>
    </location>
</feature>
<dbReference type="PROSITE" id="PS51257">
    <property type="entry name" value="PROKAR_LIPOPROTEIN"/>
    <property type="match status" value="1"/>
</dbReference>
<sequence>MRIMFKLSRKLTSYRHLYLLLWCAALSITSCNSPTETKTIIKGKVVNPEVSYVVLTDYATVNDTIKLDEKGIFDISYKNADEGFYTIGYPGEYQSFFLAPGDSLRLRFNTKEFDESLSFTGDHARENSYLLDLFLDMERSNMEFLSIINDDPQTFYDKVKQVQNQRQEALQRSAEKYNFNDHFTALTDFVIKLNSYYKLEQYPLNRDQNIYLDNSQSLPEEFFSHRDRVELGNPKLLNNFAFSPYINALISNKAFEKVSNETNADVDLTSYTFHQQRIEVMDDLIEDRFTKNHLAATEIKNFIRTRKNAVEINKLVTDFLAVSTDRNLNAEVTQMAATYIDLDPGNMLPDFDLRGMTNESINLSNEVDGLSVIYYWSINDEEYALEIHDQVKNLQIKYPEIEFIGINIDNISYEEWKGYIQNYGFNNSLEYQIVDKTSVNSQLALRNNHRSMVINDDLTIIDPSINLFYYKIETVLLGYINR</sequence>
<gene>
    <name evidence="2" type="ORF">EJ995_06870</name>
</gene>
<name>A0A3S9MXV1_9FLAO</name>
<dbReference type="SUPFAM" id="SSF52833">
    <property type="entry name" value="Thioredoxin-like"/>
    <property type="match status" value="1"/>
</dbReference>
<keyword evidence="1" id="KW-0732">Signal</keyword>
<reference evidence="2 3" key="1">
    <citation type="submission" date="2018-12" db="EMBL/GenBank/DDBJ databases">
        <title>Complete genome of Nonlabens sp. MJ115.</title>
        <authorList>
            <person name="Choi H.S."/>
            <person name="Jung J."/>
        </authorList>
    </citation>
    <scope>NUCLEOTIDE SEQUENCE [LARGE SCALE GENOMIC DNA]</scope>
    <source>
        <strain evidence="2 3">MJ115</strain>
    </source>
</reference>
<organism evidence="2 3">
    <name type="scientific">Nonlabens ponticola</name>
    <dbReference type="NCBI Taxonomy" id="2496866"/>
    <lineage>
        <taxon>Bacteria</taxon>
        <taxon>Pseudomonadati</taxon>
        <taxon>Bacteroidota</taxon>
        <taxon>Flavobacteriia</taxon>
        <taxon>Flavobacteriales</taxon>
        <taxon>Flavobacteriaceae</taxon>
        <taxon>Nonlabens</taxon>
    </lineage>
</organism>
<evidence type="ECO:0008006" key="4">
    <source>
        <dbReference type="Google" id="ProtNLM"/>
    </source>
</evidence>
<dbReference type="InterPro" id="IPR036249">
    <property type="entry name" value="Thioredoxin-like_sf"/>
</dbReference>
<dbReference type="Gene3D" id="3.40.30.10">
    <property type="entry name" value="Glutaredoxin"/>
    <property type="match status" value="1"/>
</dbReference>
<keyword evidence="3" id="KW-1185">Reference proteome</keyword>
<dbReference type="EMBL" id="CP034549">
    <property type="protein sequence ID" value="AZQ43967.1"/>
    <property type="molecule type" value="Genomic_DNA"/>
</dbReference>
<dbReference type="OrthoDB" id="1146847at2"/>
<evidence type="ECO:0000256" key="1">
    <source>
        <dbReference type="SAM" id="SignalP"/>
    </source>
</evidence>